<dbReference type="SUPFAM" id="SSF48403">
    <property type="entry name" value="Ankyrin repeat"/>
    <property type="match status" value="1"/>
</dbReference>
<reference evidence="3" key="1">
    <citation type="submission" date="2015-05" db="EMBL/GenBank/DDBJ databases">
        <title>Permanent draft genome of Rhodopirellula islandicus K833.</title>
        <authorList>
            <person name="Kizina J."/>
            <person name="Richter M."/>
            <person name="Glockner F.O."/>
            <person name="Harder J."/>
        </authorList>
    </citation>
    <scope>NUCLEOTIDE SEQUENCE [LARGE SCALE GENOMIC DNA]</scope>
    <source>
        <strain evidence="3">K833</strain>
    </source>
</reference>
<dbReference type="EMBL" id="LECT01000038">
    <property type="protein sequence ID" value="KLU03235.1"/>
    <property type="molecule type" value="Genomic_DNA"/>
</dbReference>
<keyword evidence="4" id="KW-1185">Reference proteome</keyword>
<dbReference type="PATRIC" id="fig|595434.4.peg.4319"/>
<dbReference type="PANTHER" id="PTHR24171:SF8">
    <property type="entry name" value="BRCA1-ASSOCIATED RING DOMAIN PROTEIN 1"/>
    <property type="match status" value="1"/>
</dbReference>
<dbReference type="AlphaFoldDB" id="A0A0J1B8T8"/>
<dbReference type="InterPro" id="IPR036770">
    <property type="entry name" value="Ankyrin_rpt-contain_sf"/>
</dbReference>
<comment type="caution">
    <text evidence="3">The sequence shown here is derived from an EMBL/GenBank/DDBJ whole genome shotgun (WGS) entry which is preliminary data.</text>
</comment>
<dbReference type="Proteomes" id="UP000036367">
    <property type="component" value="Unassembled WGS sequence"/>
</dbReference>
<gene>
    <name evidence="3" type="ORF">RISK_004547</name>
</gene>
<evidence type="ECO:0000256" key="1">
    <source>
        <dbReference type="ARBA" id="ARBA00022737"/>
    </source>
</evidence>
<keyword evidence="1" id="KW-0677">Repeat</keyword>
<dbReference type="GO" id="GO:0004842">
    <property type="term" value="F:ubiquitin-protein transferase activity"/>
    <property type="evidence" value="ECO:0007669"/>
    <property type="project" value="TreeGrafter"/>
</dbReference>
<evidence type="ECO:0000313" key="4">
    <source>
        <dbReference type="Proteomes" id="UP000036367"/>
    </source>
</evidence>
<dbReference type="STRING" id="595434.RISK_004547"/>
<proteinExistence type="predicted"/>
<keyword evidence="2" id="KW-0040">ANK repeat</keyword>
<organism evidence="3 4">
    <name type="scientific">Rhodopirellula islandica</name>
    <dbReference type="NCBI Taxonomy" id="595434"/>
    <lineage>
        <taxon>Bacteria</taxon>
        <taxon>Pseudomonadati</taxon>
        <taxon>Planctomycetota</taxon>
        <taxon>Planctomycetia</taxon>
        <taxon>Pirellulales</taxon>
        <taxon>Pirellulaceae</taxon>
        <taxon>Rhodopirellula</taxon>
    </lineage>
</organism>
<dbReference type="InterPro" id="IPR002110">
    <property type="entry name" value="Ankyrin_rpt"/>
</dbReference>
<dbReference type="PANTHER" id="PTHR24171">
    <property type="entry name" value="ANKYRIN REPEAT DOMAIN-CONTAINING PROTEIN 39-RELATED"/>
    <property type="match status" value="1"/>
</dbReference>
<dbReference type="GO" id="GO:0085020">
    <property type="term" value="P:protein K6-linked ubiquitination"/>
    <property type="evidence" value="ECO:0007669"/>
    <property type="project" value="TreeGrafter"/>
</dbReference>
<sequence>MSSKRTFHEKFGLHAKDFFDDPEVIKLCEAIEKNDTAEMQRLIDIGTDVNAKGRDNATPLLWAYFDNEPERFEMLLVAGADPNVKLTGDLGIPSAFEQGESVTWLSAKSAFQKQFNLVMNNGGDANITDRWGDPVIHELILFGGGNVKSRLLTLAEHGADIDAVDTMGSSPLTHAISAYGQYEVAHVLLDLDADPRIREKKSIGPMHSMVRAAERREYMPATQKAAFDSLMKRLEDLGMSQEDAEADWERWSRRLPPF</sequence>
<dbReference type="SMART" id="SM00248">
    <property type="entry name" value="ANK"/>
    <property type="match status" value="3"/>
</dbReference>
<name>A0A0J1B8T8_RHOIS</name>
<evidence type="ECO:0000256" key="2">
    <source>
        <dbReference type="ARBA" id="ARBA00023043"/>
    </source>
</evidence>
<protein>
    <submittedName>
        <fullName evidence="3">Ankyrin repeat protein</fullName>
    </submittedName>
</protein>
<accession>A0A0J1B8T8</accession>
<evidence type="ECO:0000313" key="3">
    <source>
        <dbReference type="EMBL" id="KLU03235.1"/>
    </source>
</evidence>
<dbReference type="Pfam" id="PF12796">
    <property type="entry name" value="Ank_2"/>
    <property type="match status" value="1"/>
</dbReference>
<dbReference type="Gene3D" id="1.25.40.20">
    <property type="entry name" value="Ankyrin repeat-containing domain"/>
    <property type="match status" value="2"/>
</dbReference>